<dbReference type="RefSeq" id="WP_133015712.1">
    <property type="nucleotide sequence ID" value="NZ_JACJLL010000054.1"/>
</dbReference>
<dbReference type="EMBL" id="JACJLL010000054">
    <property type="protein sequence ID" value="MBM6819624.1"/>
    <property type="molecule type" value="Genomic_DNA"/>
</dbReference>
<sequence length="190" mass="21697">MGNKITLTYENGEFNVAINENIVYTDKEMEGALLKFNSVVKNNAIEQKNSWNSIEAEVNNYNIEGVEVNSQFKTVNFGKMKYFYNTDKVFYIQNNSMISLGGGYSLFNFVLKKINEGQLENEESFLELCKISMLNKAIFSANEDLVMISSPKFSYGTVEYNFATNKINKGTSSEKGSFEEFKNYVLEILK</sequence>
<evidence type="ECO:0000313" key="1">
    <source>
        <dbReference type="EMBL" id="MBM6819624.1"/>
    </source>
</evidence>
<protein>
    <submittedName>
        <fullName evidence="1">Uncharacterized protein</fullName>
    </submittedName>
</protein>
<accession>A0ABS2FHE7</accession>
<gene>
    <name evidence="1" type="ORF">H6A19_09805</name>
</gene>
<evidence type="ECO:0000313" key="2">
    <source>
        <dbReference type="Proteomes" id="UP000767334"/>
    </source>
</evidence>
<organism evidence="1 2">
    <name type="scientific">Clostridium saudiense</name>
    <dbReference type="NCBI Taxonomy" id="1414720"/>
    <lineage>
        <taxon>Bacteria</taxon>
        <taxon>Bacillati</taxon>
        <taxon>Bacillota</taxon>
        <taxon>Clostridia</taxon>
        <taxon>Eubacteriales</taxon>
        <taxon>Clostridiaceae</taxon>
        <taxon>Clostridium</taxon>
    </lineage>
</organism>
<dbReference type="Proteomes" id="UP000767334">
    <property type="component" value="Unassembled WGS sequence"/>
</dbReference>
<keyword evidence="2" id="KW-1185">Reference proteome</keyword>
<name>A0ABS2FHE7_9CLOT</name>
<proteinExistence type="predicted"/>
<comment type="caution">
    <text evidence="1">The sequence shown here is derived from an EMBL/GenBank/DDBJ whole genome shotgun (WGS) entry which is preliminary data.</text>
</comment>
<reference evidence="1 2" key="1">
    <citation type="journal article" date="2021" name="Sci. Rep.">
        <title>The distribution of antibiotic resistance genes in chicken gut microbiota commensals.</title>
        <authorList>
            <person name="Juricova H."/>
            <person name="Matiasovicova J."/>
            <person name="Kubasova T."/>
            <person name="Cejkova D."/>
            <person name="Rychlik I."/>
        </authorList>
    </citation>
    <scope>NUCLEOTIDE SEQUENCE [LARGE SCALE GENOMIC DNA]</scope>
    <source>
        <strain evidence="1 2">An435</strain>
    </source>
</reference>